<reference evidence="1" key="1">
    <citation type="journal article" date="2015" name="Nature">
        <title>Complex archaea that bridge the gap between prokaryotes and eukaryotes.</title>
        <authorList>
            <person name="Spang A."/>
            <person name="Saw J.H."/>
            <person name="Jorgensen S.L."/>
            <person name="Zaremba-Niedzwiedzka K."/>
            <person name="Martijn J."/>
            <person name="Lind A.E."/>
            <person name="van Eijk R."/>
            <person name="Schleper C."/>
            <person name="Guy L."/>
            <person name="Ettema T.J."/>
        </authorList>
    </citation>
    <scope>NUCLEOTIDE SEQUENCE</scope>
</reference>
<name>A0A0F9UIT2_9ZZZZ</name>
<organism evidence="1">
    <name type="scientific">marine sediment metagenome</name>
    <dbReference type="NCBI Taxonomy" id="412755"/>
    <lineage>
        <taxon>unclassified sequences</taxon>
        <taxon>metagenomes</taxon>
        <taxon>ecological metagenomes</taxon>
    </lineage>
</organism>
<dbReference type="AlphaFoldDB" id="A0A0F9UIT2"/>
<proteinExistence type="predicted"/>
<protein>
    <submittedName>
        <fullName evidence="1">Uncharacterized protein</fullName>
    </submittedName>
</protein>
<evidence type="ECO:0000313" key="1">
    <source>
        <dbReference type="EMBL" id="KKN91569.1"/>
    </source>
</evidence>
<comment type="caution">
    <text evidence="1">The sequence shown here is derived from an EMBL/GenBank/DDBJ whole genome shotgun (WGS) entry which is preliminary data.</text>
</comment>
<dbReference type="EMBL" id="LAZR01000102">
    <property type="protein sequence ID" value="KKN91569.1"/>
    <property type="molecule type" value="Genomic_DNA"/>
</dbReference>
<accession>A0A0F9UIT2</accession>
<sequence>MPFFAVIAICLNSTPVEKCREATSVHWVTIAEPSNGLAGCMRAGMIAAVRSRLLRGGDYPKIFCRPAAAETDAVASRKR</sequence>
<gene>
    <name evidence="1" type="ORF">LCGC14_0216780</name>
</gene>